<keyword evidence="2" id="KW-1185">Reference proteome</keyword>
<organism evidence="1 2">
    <name type="scientific">Psychrobacillus psychrotolerans</name>
    <dbReference type="NCBI Taxonomy" id="126156"/>
    <lineage>
        <taxon>Bacteria</taxon>
        <taxon>Bacillati</taxon>
        <taxon>Bacillota</taxon>
        <taxon>Bacilli</taxon>
        <taxon>Bacillales</taxon>
        <taxon>Bacillaceae</taxon>
        <taxon>Psychrobacillus</taxon>
    </lineage>
</organism>
<dbReference type="AlphaFoldDB" id="A0A1I5UN52"/>
<protein>
    <submittedName>
        <fullName evidence="1">Uncharacterized protein</fullName>
    </submittedName>
</protein>
<sequence length="162" mass="19541">MFLSNNLLKLTGSFTSIRKCKFERGHISLIDYFERKIRLRDFEVWDVRIRDQQYTLVILDEFRPATFEDFEMPELIYEDDDQRANFVSAVYFSDESVKDEHREKLGEFARMLTEHLALAHCEVIIKMYQENPEKAIDRIMLTKYGFKDSDIPLEKLWHFNQE</sequence>
<dbReference type="STRING" id="126156.SAMN05421670_0462"/>
<evidence type="ECO:0000313" key="2">
    <source>
        <dbReference type="Proteomes" id="UP000198734"/>
    </source>
</evidence>
<proteinExistence type="predicted"/>
<dbReference type="EMBL" id="FOXU01000001">
    <property type="protein sequence ID" value="SFP96618.1"/>
    <property type="molecule type" value="Genomic_DNA"/>
</dbReference>
<dbReference type="Proteomes" id="UP000198734">
    <property type="component" value="Unassembled WGS sequence"/>
</dbReference>
<accession>A0A1I5UN52</accession>
<evidence type="ECO:0000313" key="1">
    <source>
        <dbReference type="EMBL" id="SFP96618.1"/>
    </source>
</evidence>
<reference evidence="2" key="1">
    <citation type="submission" date="2016-10" db="EMBL/GenBank/DDBJ databases">
        <authorList>
            <person name="Varghese N."/>
            <person name="Submissions S."/>
        </authorList>
    </citation>
    <scope>NUCLEOTIDE SEQUENCE [LARGE SCALE GENOMIC DNA]</scope>
    <source>
        <strain evidence="2">DSM 11706</strain>
    </source>
</reference>
<gene>
    <name evidence="1" type="ORF">SAMN05421670_0462</name>
</gene>
<name>A0A1I5UN52_9BACI</name>